<evidence type="ECO:0000256" key="11">
    <source>
        <dbReference type="ARBA" id="ARBA00022989"/>
    </source>
</evidence>
<gene>
    <name evidence="17" type="ORF">CWO92_17155</name>
</gene>
<dbReference type="PROSITE" id="PS50109">
    <property type="entry name" value="HIS_KIN"/>
    <property type="match status" value="1"/>
</dbReference>
<dbReference type="EMBL" id="PIQO01000015">
    <property type="protein sequence ID" value="PKR83739.1"/>
    <property type="molecule type" value="Genomic_DNA"/>
</dbReference>
<dbReference type="SUPFAM" id="SSF47384">
    <property type="entry name" value="Homodimeric domain of signal transducing histidine kinase"/>
    <property type="match status" value="1"/>
</dbReference>
<dbReference type="SMART" id="SM00388">
    <property type="entry name" value="HisKA"/>
    <property type="match status" value="1"/>
</dbReference>
<keyword evidence="18" id="KW-1185">Reference proteome</keyword>
<dbReference type="InterPro" id="IPR050398">
    <property type="entry name" value="HssS/ArlS-like"/>
</dbReference>
<dbReference type="SMART" id="SM00387">
    <property type="entry name" value="HATPase_c"/>
    <property type="match status" value="1"/>
</dbReference>
<dbReference type="InterPro" id="IPR003661">
    <property type="entry name" value="HisK_dim/P_dom"/>
</dbReference>
<dbReference type="CDD" id="cd06225">
    <property type="entry name" value="HAMP"/>
    <property type="match status" value="1"/>
</dbReference>
<dbReference type="CDD" id="cd00082">
    <property type="entry name" value="HisKA"/>
    <property type="match status" value="1"/>
</dbReference>
<dbReference type="GO" id="GO:0000155">
    <property type="term" value="F:phosphorelay sensor kinase activity"/>
    <property type="evidence" value="ECO:0007669"/>
    <property type="project" value="InterPro"/>
</dbReference>
<evidence type="ECO:0000256" key="7">
    <source>
        <dbReference type="ARBA" id="ARBA00022692"/>
    </source>
</evidence>
<comment type="caution">
    <text evidence="17">The sequence shown here is derived from an EMBL/GenBank/DDBJ whole genome shotgun (WGS) entry which is preliminary data.</text>
</comment>
<dbReference type="SUPFAM" id="SSF55874">
    <property type="entry name" value="ATPase domain of HSP90 chaperone/DNA topoisomerase II/histidine kinase"/>
    <property type="match status" value="1"/>
</dbReference>
<evidence type="ECO:0000256" key="1">
    <source>
        <dbReference type="ARBA" id="ARBA00000085"/>
    </source>
</evidence>
<name>A0A2N3LGL8_9BACI</name>
<dbReference type="PANTHER" id="PTHR45528:SF1">
    <property type="entry name" value="SENSOR HISTIDINE KINASE CPXA"/>
    <property type="match status" value="1"/>
</dbReference>
<keyword evidence="13 14" id="KW-0472">Membrane</keyword>
<keyword evidence="11 14" id="KW-1133">Transmembrane helix</keyword>
<keyword evidence="8" id="KW-0547">Nucleotide-binding</keyword>
<evidence type="ECO:0000256" key="6">
    <source>
        <dbReference type="ARBA" id="ARBA00022679"/>
    </source>
</evidence>
<dbReference type="InterPro" id="IPR005467">
    <property type="entry name" value="His_kinase_dom"/>
</dbReference>
<dbReference type="InterPro" id="IPR003660">
    <property type="entry name" value="HAMP_dom"/>
</dbReference>
<dbReference type="PRINTS" id="PR00344">
    <property type="entry name" value="BCTRLSENSOR"/>
</dbReference>
<dbReference type="Pfam" id="PF00672">
    <property type="entry name" value="HAMP"/>
    <property type="match status" value="1"/>
</dbReference>
<evidence type="ECO:0000256" key="12">
    <source>
        <dbReference type="ARBA" id="ARBA00023012"/>
    </source>
</evidence>
<dbReference type="Gene3D" id="1.10.287.130">
    <property type="match status" value="1"/>
</dbReference>
<dbReference type="Proteomes" id="UP000233440">
    <property type="component" value="Unassembled WGS sequence"/>
</dbReference>
<evidence type="ECO:0000256" key="4">
    <source>
        <dbReference type="ARBA" id="ARBA00022475"/>
    </source>
</evidence>
<accession>A0A2N3LGL8</accession>
<evidence type="ECO:0000256" key="14">
    <source>
        <dbReference type="SAM" id="Phobius"/>
    </source>
</evidence>
<evidence type="ECO:0000256" key="9">
    <source>
        <dbReference type="ARBA" id="ARBA00022777"/>
    </source>
</evidence>
<proteinExistence type="predicted"/>
<evidence type="ECO:0000259" key="16">
    <source>
        <dbReference type="PROSITE" id="PS50885"/>
    </source>
</evidence>
<keyword evidence="7 14" id="KW-0812">Transmembrane</keyword>
<dbReference type="InterPro" id="IPR036890">
    <property type="entry name" value="HATPase_C_sf"/>
</dbReference>
<dbReference type="PROSITE" id="PS50885">
    <property type="entry name" value="HAMP"/>
    <property type="match status" value="1"/>
</dbReference>
<dbReference type="Pfam" id="PF02518">
    <property type="entry name" value="HATPase_c"/>
    <property type="match status" value="1"/>
</dbReference>
<comment type="subcellular location">
    <subcellularLocation>
        <location evidence="2">Cell membrane</location>
        <topology evidence="2">Multi-pass membrane protein</topology>
    </subcellularLocation>
</comment>
<dbReference type="SMART" id="SM00304">
    <property type="entry name" value="HAMP"/>
    <property type="match status" value="1"/>
</dbReference>
<evidence type="ECO:0000256" key="2">
    <source>
        <dbReference type="ARBA" id="ARBA00004651"/>
    </source>
</evidence>
<evidence type="ECO:0000313" key="18">
    <source>
        <dbReference type="Proteomes" id="UP000233440"/>
    </source>
</evidence>
<dbReference type="Pfam" id="PF00512">
    <property type="entry name" value="HisKA"/>
    <property type="match status" value="1"/>
</dbReference>
<dbReference type="FunFam" id="3.30.565.10:FF:000013">
    <property type="entry name" value="Two-component sensor histidine kinase"/>
    <property type="match status" value="1"/>
</dbReference>
<dbReference type="GO" id="GO:0005524">
    <property type="term" value="F:ATP binding"/>
    <property type="evidence" value="ECO:0007669"/>
    <property type="project" value="UniProtKB-KW"/>
</dbReference>
<reference evidence="17 18" key="1">
    <citation type="submission" date="2017-11" db="EMBL/GenBank/DDBJ databases">
        <title>Bacillus camelliae sp. nov., isolated from pu'er tea.</title>
        <authorList>
            <person name="Niu L."/>
        </authorList>
    </citation>
    <scope>NUCLEOTIDE SEQUENCE [LARGE SCALE GENOMIC DNA]</scope>
    <source>
        <strain evidence="17 18">7578-1</strain>
    </source>
</reference>
<dbReference type="Gene3D" id="6.10.340.10">
    <property type="match status" value="1"/>
</dbReference>
<dbReference type="RefSeq" id="WP_101355437.1">
    <property type="nucleotide sequence ID" value="NZ_PIQO01000015.1"/>
</dbReference>
<keyword evidence="12" id="KW-0902">Two-component regulatory system</keyword>
<dbReference type="PANTHER" id="PTHR45528">
    <property type="entry name" value="SENSOR HISTIDINE KINASE CPXA"/>
    <property type="match status" value="1"/>
</dbReference>
<keyword evidence="5" id="KW-0597">Phosphoprotein</keyword>
<evidence type="ECO:0000256" key="10">
    <source>
        <dbReference type="ARBA" id="ARBA00022840"/>
    </source>
</evidence>
<evidence type="ECO:0000256" key="5">
    <source>
        <dbReference type="ARBA" id="ARBA00022553"/>
    </source>
</evidence>
<evidence type="ECO:0000256" key="3">
    <source>
        <dbReference type="ARBA" id="ARBA00012438"/>
    </source>
</evidence>
<evidence type="ECO:0000256" key="13">
    <source>
        <dbReference type="ARBA" id="ARBA00023136"/>
    </source>
</evidence>
<keyword evidence="9 17" id="KW-0418">Kinase</keyword>
<dbReference type="AlphaFoldDB" id="A0A2N3LGL8"/>
<dbReference type="EC" id="2.7.13.3" evidence="3"/>
<dbReference type="SUPFAM" id="SSF158472">
    <property type="entry name" value="HAMP domain-like"/>
    <property type="match status" value="1"/>
</dbReference>
<dbReference type="Gene3D" id="3.30.565.10">
    <property type="entry name" value="Histidine kinase-like ATPase, C-terminal domain"/>
    <property type="match status" value="1"/>
</dbReference>
<dbReference type="CDD" id="cd00075">
    <property type="entry name" value="HATPase"/>
    <property type="match status" value="1"/>
</dbReference>
<feature type="transmembrane region" description="Helical" evidence="14">
    <location>
        <begin position="12"/>
        <end position="38"/>
    </location>
</feature>
<keyword evidence="10" id="KW-0067">ATP-binding</keyword>
<dbReference type="InterPro" id="IPR004358">
    <property type="entry name" value="Sig_transdc_His_kin-like_C"/>
</dbReference>
<feature type="domain" description="Histidine kinase" evidence="15">
    <location>
        <begin position="149"/>
        <end position="366"/>
    </location>
</feature>
<evidence type="ECO:0000313" key="17">
    <source>
        <dbReference type="EMBL" id="PKR83739.1"/>
    </source>
</evidence>
<dbReference type="InterPro" id="IPR003594">
    <property type="entry name" value="HATPase_dom"/>
</dbReference>
<dbReference type="InterPro" id="IPR036097">
    <property type="entry name" value="HisK_dim/P_sf"/>
</dbReference>
<evidence type="ECO:0000259" key="15">
    <source>
        <dbReference type="PROSITE" id="PS50109"/>
    </source>
</evidence>
<dbReference type="FunFam" id="1.10.287.130:FF:000008">
    <property type="entry name" value="Two-component sensor histidine kinase"/>
    <property type="match status" value="1"/>
</dbReference>
<dbReference type="OrthoDB" id="9792991at2"/>
<feature type="transmembrane region" description="Helical" evidence="14">
    <location>
        <begin position="58"/>
        <end position="80"/>
    </location>
</feature>
<comment type="catalytic activity">
    <reaction evidence="1">
        <text>ATP + protein L-histidine = ADP + protein N-phospho-L-histidine.</text>
        <dbReference type="EC" id="2.7.13.3"/>
    </reaction>
</comment>
<organism evidence="17 18">
    <name type="scientific">Heyndrickxia camelliae</name>
    <dbReference type="NCBI Taxonomy" id="1707093"/>
    <lineage>
        <taxon>Bacteria</taxon>
        <taxon>Bacillati</taxon>
        <taxon>Bacillota</taxon>
        <taxon>Bacilli</taxon>
        <taxon>Bacillales</taxon>
        <taxon>Bacillaceae</taxon>
        <taxon>Heyndrickxia</taxon>
    </lineage>
</organism>
<feature type="domain" description="HAMP" evidence="16">
    <location>
        <begin position="82"/>
        <end position="134"/>
    </location>
</feature>
<protein>
    <recommendedName>
        <fullName evidence="3">histidine kinase</fullName>
        <ecNumber evidence="3">2.7.13.3</ecNumber>
    </recommendedName>
</protein>
<evidence type="ECO:0000256" key="8">
    <source>
        <dbReference type="ARBA" id="ARBA00022741"/>
    </source>
</evidence>
<dbReference type="GO" id="GO:0005886">
    <property type="term" value="C:plasma membrane"/>
    <property type="evidence" value="ECO:0007669"/>
    <property type="project" value="UniProtKB-SubCell"/>
</dbReference>
<keyword evidence="6" id="KW-0808">Transferase</keyword>
<keyword evidence="4" id="KW-1003">Cell membrane</keyword>
<sequence>MKNRLLSKIQLKILALIALSALLSAAVTFGLLFLAYILRATHFLPYSVLLKLYYLNNFLGLHTILYMVIGILFFVFILALSRRWAKNFDQILDGTSKISQGDFQFHVPVYSKNELGDIAQNLNSISSQLQKSIKEERKAVQAKNELITNVSHDLRTPLTSIMGYLRLIEEDRYNDEVELRYYVSVAFEKARSLERMVSDLFEYTRVNFGTIELEYSRIDLVQLLSQVSAQFLPQLEERKMEIKLKNEFESIFIEADGDKLVRVFENLISNGLKYGKEGKCIDIRVDIVENLAMVEVVNYGEPIPEEDLPFIFERFYRVEKSRSVDTGGSGLGLAITKSIVELHNGTIEAASNKNETNFKIMLPMERLPNNR</sequence>